<dbReference type="PANTHER" id="PTHR13345:SF9">
    <property type="entry name" value="PROTEIN UXT"/>
    <property type="match status" value="1"/>
</dbReference>
<accession>A0A834XUN0</accession>
<dbReference type="InterPro" id="IPR004127">
    <property type="entry name" value="Prefoldin_subunit_alpha"/>
</dbReference>
<protein>
    <submittedName>
        <fullName evidence="2">Uncharacterized protein</fullName>
    </submittedName>
</protein>
<dbReference type="Gene3D" id="1.10.287.370">
    <property type="match status" value="1"/>
</dbReference>
<organism evidence="2 3">
    <name type="scientific">Aphidius gifuensis</name>
    <name type="common">Parasitoid wasp</name>
    <dbReference type="NCBI Taxonomy" id="684658"/>
    <lineage>
        <taxon>Eukaryota</taxon>
        <taxon>Metazoa</taxon>
        <taxon>Ecdysozoa</taxon>
        <taxon>Arthropoda</taxon>
        <taxon>Hexapoda</taxon>
        <taxon>Insecta</taxon>
        <taxon>Pterygota</taxon>
        <taxon>Neoptera</taxon>
        <taxon>Endopterygota</taxon>
        <taxon>Hymenoptera</taxon>
        <taxon>Apocrita</taxon>
        <taxon>Ichneumonoidea</taxon>
        <taxon>Braconidae</taxon>
        <taxon>Aphidiinae</taxon>
        <taxon>Aphidius</taxon>
    </lineage>
</organism>
<dbReference type="EMBL" id="JACMRX010000004">
    <property type="protein sequence ID" value="KAF7991942.1"/>
    <property type="molecule type" value="Genomic_DNA"/>
</dbReference>
<dbReference type="NCBIfam" id="TIGR00293">
    <property type="entry name" value="prefoldin subunit alpha"/>
    <property type="match status" value="1"/>
</dbReference>
<dbReference type="SUPFAM" id="SSF46579">
    <property type="entry name" value="Prefoldin"/>
    <property type="match status" value="1"/>
</dbReference>
<dbReference type="PANTHER" id="PTHR13345">
    <property type="entry name" value="MEDIATOR OF RNA POLYMERASE II TRANSCRIPTION SUBUNIT 10"/>
    <property type="match status" value="1"/>
</dbReference>
<dbReference type="AlphaFoldDB" id="A0A834XUN0"/>
<dbReference type="InterPro" id="IPR009053">
    <property type="entry name" value="Prefoldin"/>
</dbReference>
<dbReference type="Proteomes" id="UP000639338">
    <property type="component" value="Unassembled WGS sequence"/>
</dbReference>
<dbReference type="GO" id="GO:0045944">
    <property type="term" value="P:positive regulation of transcription by RNA polymerase II"/>
    <property type="evidence" value="ECO:0007669"/>
    <property type="project" value="TreeGrafter"/>
</dbReference>
<dbReference type="OrthoDB" id="433124at2759"/>
<name>A0A834XUN0_APHGI</name>
<dbReference type="GO" id="GO:0016592">
    <property type="term" value="C:mediator complex"/>
    <property type="evidence" value="ECO:0007669"/>
    <property type="project" value="TreeGrafter"/>
</dbReference>
<comment type="caution">
    <text evidence="2">The sequence shown here is derived from an EMBL/GenBank/DDBJ whole genome shotgun (WGS) entry which is preliminary data.</text>
</comment>
<keyword evidence="1" id="KW-0175">Coiled coil</keyword>
<feature type="coiled-coil region" evidence="1">
    <location>
        <begin position="17"/>
        <end position="44"/>
    </location>
</feature>
<dbReference type="GO" id="GO:0003714">
    <property type="term" value="F:transcription corepressor activity"/>
    <property type="evidence" value="ECO:0007669"/>
    <property type="project" value="TreeGrafter"/>
</dbReference>
<reference evidence="2 3" key="1">
    <citation type="submission" date="2020-08" db="EMBL/GenBank/DDBJ databases">
        <title>Aphidius gifuensis genome sequencing and assembly.</title>
        <authorList>
            <person name="Du Z."/>
        </authorList>
    </citation>
    <scope>NUCLEOTIDE SEQUENCE [LARGE SCALE GENOMIC DNA]</scope>
    <source>
        <strain evidence="2">YNYX2018</strain>
        <tissue evidence="2">Adults</tissue>
    </source>
</reference>
<keyword evidence="3" id="KW-1185">Reference proteome</keyword>
<proteinExistence type="predicted"/>
<evidence type="ECO:0000256" key="1">
    <source>
        <dbReference type="SAM" id="Coils"/>
    </source>
</evidence>
<dbReference type="Pfam" id="PF02996">
    <property type="entry name" value="Prefoldin"/>
    <property type="match status" value="1"/>
</dbReference>
<dbReference type="CDD" id="cd23158">
    <property type="entry name" value="Prefoldin_UXT"/>
    <property type="match status" value="1"/>
</dbReference>
<evidence type="ECO:0000313" key="3">
    <source>
        <dbReference type="Proteomes" id="UP000639338"/>
    </source>
</evidence>
<gene>
    <name evidence="2" type="ORF">HCN44_010743</name>
</gene>
<sequence>MDPTIAKKVLQFETFINDRLKSDLAELEKKLNEKNSEIAEFLQLKSVILTMKNNETIENGFKTKIDIGNNFFVQANVENSSTILIDIGLGYFVELNFDEALSLINVRVKLLELQIKNLRYEIATTNAHIKVLIIGISDLQGLKQS</sequence>
<evidence type="ECO:0000313" key="2">
    <source>
        <dbReference type="EMBL" id="KAF7991942.1"/>
    </source>
</evidence>